<name>A0A7R9QGN5_9ACAR</name>
<dbReference type="Proteomes" id="UP000759131">
    <property type="component" value="Unassembled WGS sequence"/>
</dbReference>
<accession>A0A7R9QGN5</accession>
<reference evidence="1" key="1">
    <citation type="submission" date="2020-11" db="EMBL/GenBank/DDBJ databases">
        <authorList>
            <person name="Tran Van P."/>
        </authorList>
    </citation>
    <scope>NUCLEOTIDE SEQUENCE</scope>
</reference>
<organism evidence="1">
    <name type="scientific">Medioppia subpectinata</name>
    <dbReference type="NCBI Taxonomy" id="1979941"/>
    <lineage>
        <taxon>Eukaryota</taxon>
        <taxon>Metazoa</taxon>
        <taxon>Ecdysozoa</taxon>
        <taxon>Arthropoda</taxon>
        <taxon>Chelicerata</taxon>
        <taxon>Arachnida</taxon>
        <taxon>Acari</taxon>
        <taxon>Acariformes</taxon>
        <taxon>Sarcoptiformes</taxon>
        <taxon>Oribatida</taxon>
        <taxon>Brachypylina</taxon>
        <taxon>Oppioidea</taxon>
        <taxon>Oppiidae</taxon>
        <taxon>Medioppia</taxon>
    </lineage>
</organism>
<dbReference type="EMBL" id="CAJPIZ010032616">
    <property type="protein sequence ID" value="CAG2120300.1"/>
    <property type="molecule type" value="Genomic_DNA"/>
</dbReference>
<evidence type="ECO:0000313" key="1">
    <source>
        <dbReference type="EMBL" id="CAD7644874.1"/>
    </source>
</evidence>
<protein>
    <submittedName>
        <fullName evidence="1">Uncharacterized protein</fullName>
    </submittedName>
</protein>
<proteinExistence type="predicted"/>
<evidence type="ECO:0000313" key="2">
    <source>
        <dbReference type="Proteomes" id="UP000759131"/>
    </source>
</evidence>
<gene>
    <name evidence="1" type="ORF">OSB1V03_LOCUS20247</name>
</gene>
<keyword evidence="2" id="KW-1185">Reference proteome</keyword>
<feature type="non-terminal residue" evidence="1">
    <location>
        <position position="1"/>
    </location>
</feature>
<dbReference type="AlphaFoldDB" id="A0A7R9QGN5"/>
<sequence>MVYAIGNSPLDSQRESYVYMLKVMGTGRELIPLNQTVRKFFRCQQFNPSTDIPSMTARNVSTLKTDERPTSSVQTGELNSEISRPVISTANIVMSPTVGLPFCDIKSYDSVFNIGHLIHFMRCGQIYTYDPRMNGGIGGFLRDWTLFAYGRHWFGENIIKAKGRYDDEYLRFNGFSFQEINCITSAEDFNRTCYRSAQGWDRLTV</sequence>
<dbReference type="EMBL" id="OC887191">
    <property type="protein sequence ID" value="CAD7644874.1"/>
    <property type="molecule type" value="Genomic_DNA"/>
</dbReference>